<evidence type="ECO:0000313" key="1">
    <source>
        <dbReference type="EMBL" id="SFD45015.1"/>
    </source>
</evidence>
<reference evidence="1 2" key="1">
    <citation type="submission" date="2016-10" db="EMBL/GenBank/DDBJ databases">
        <authorList>
            <person name="de Groot N.N."/>
        </authorList>
    </citation>
    <scope>NUCLEOTIDE SEQUENCE [LARGE SCALE GENOMIC DNA]</scope>
    <source>
        <strain evidence="1 2">DSM 26130</strain>
    </source>
</reference>
<proteinExistence type="predicted"/>
<dbReference type="Proteomes" id="UP000198598">
    <property type="component" value="Unassembled WGS sequence"/>
</dbReference>
<keyword evidence="2" id="KW-1185">Reference proteome</keyword>
<dbReference type="STRING" id="662367.SAMN05216167_10585"/>
<accession>A0A1I1SEU6</accession>
<dbReference type="InterPro" id="IPR009351">
    <property type="entry name" value="AlkZ-like"/>
</dbReference>
<sequence>MTLSDIATHRLINQHIRESSFTKPADMVAWLGAVQAQEYGLSKWAIGLRMPHLTDADIEQEFTDGKILRTHLLRPTWHFVTPADIRWLLQLTAPRVKAVNAFMYRKMELNADIFRRSHDTLVKALEGGKQLTRTQLNTELTKQGIIADGIRLSCLMMEAELDGIICSGARQGKQFTYALLDERVPPAKALHRDDALAELTKRYFSSRGPATVNDFSTWSGLPISDAKKGLDLVKSLFLQEVINNEMYHFPPANVVNADVPLTRLLPIYDEYIMGYKNRSAVLKFRALASPASNFVFDQTIIVDGQIVGTWHRVVNAKNIDLELSLFKKLNELEQSALTDSINHFSRFMNLPVAVVDR</sequence>
<dbReference type="AlphaFoldDB" id="A0A1I1SEU6"/>
<dbReference type="EMBL" id="FOLQ01000005">
    <property type="protein sequence ID" value="SFD45015.1"/>
    <property type="molecule type" value="Genomic_DNA"/>
</dbReference>
<organism evidence="1 2">
    <name type="scientific">Spirosoma endophyticum</name>
    <dbReference type="NCBI Taxonomy" id="662367"/>
    <lineage>
        <taxon>Bacteria</taxon>
        <taxon>Pseudomonadati</taxon>
        <taxon>Bacteroidota</taxon>
        <taxon>Cytophagia</taxon>
        <taxon>Cytophagales</taxon>
        <taxon>Cytophagaceae</taxon>
        <taxon>Spirosoma</taxon>
    </lineage>
</organism>
<name>A0A1I1SEU6_9BACT</name>
<evidence type="ECO:0000313" key="2">
    <source>
        <dbReference type="Proteomes" id="UP000198598"/>
    </source>
</evidence>
<dbReference type="RefSeq" id="WP_093827425.1">
    <property type="nucleotide sequence ID" value="NZ_FOLQ01000005.1"/>
</dbReference>
<protein>
    <submittedName>
        <fullName evidence="1">Winged helix DNA-binding domain-containing protein</fullName>
    </submittedName>
</protein>
<dbReference type="OrthoDB" id="2210247at2"/>
<gene>
    <name evidence="1" type="ORF">SAMN05216167_10585</name>
</gene>
<dbReference type="GO" id="GO:0003677">
    <property type="term" value="F:DNA binding"/>
    <property type="evidence" value="ECO:0007669"/>
    <property type="project" value="UniProtKB-KW"/>
</dbReference>
<keyword evidence="1" id="KW-0238">DNA-binding</keyword>
<dbReference type="PANTHER" id="PTHR38479">
    <property type="entry name" value="LMO0824 PROTEIN"/>
    <property type="match status" value="1"/>
</dbReference>
<dbReference type="PANTHER" id="PTHR38479:SF2">
    <property type="entry name" value="WINGED HELIX DNA-BINDING DOMAIN-CONTAINING PROTEIN"/>
    <property type="match status" value="1"/>
</dbReference>
<dbReference type="Pfam" id="PF06224">
    <property type="entry name" value="AlkZ-like"/>
    <property type="match status" value="1"/>
</dbReference>